<accession>A0A553UQA4</accession>
<evidence type="ECO:0000313" key="2">
    <source>
        <dbReference type="Proteomes" id="UP000316092"/>
    </source>
</evidence>
<keyword evidence="2" id="KW-1185">Reference proteome</keyword>
<dbReference type="Proteomes" id="UP000316092">
    <property type="component" value="Unassembled WGS sequence"/>
</dbReference>
<evidence type="ECO:0008006" key="3">
    <source>
        <dbReference type="Google" id="ProtNLM"/>
    </source>
</evidence>
<gene>
    <name evidence="1" type="ORF">FNU79_14130</name>
</gene>
<name>A0A553UQA4_9DEIO</name>
<comment type="caution">
    <text evidence="1">The sequence shown here is derived from an EMBL/GenBank/DDBJ whole genome shotgun (WGS) entry which is preliminary data.</text>
</comment>
<protein>
    <recommendedName>
        <fullName evidence="3">YbjN domain-containing protein</fullName>
    </recommendedName>
</protein>
<evidence type="ECO:0000313" key="1">
    <source>
        <dbReference type="EMBL" id="TSA82151.1"/>
    </source>
</evidence>
<sequence length="147" mass="16745">MSELNEVPTTPEVPLPNAYAQDVLDFLAEEGFRPKLDEDGDVFFKYEGYTNVVMTAQGDATAFCLMVPYFWPLEDAAERVRALEAAMYAQMNVRIGRITVMDKDVTATVDAYLPDDQAFRAVMLRSLQGLRYLVNTFREQMRAQLEN</sequence>
<dbReference type="OrthoDB" id="1072676at2"/>
<dbReference type="EMBL" id="VKDB01000018">
    <property type="protein sequence ID" value="TSA82151.1"/>
    <property type="molecule type" value="Genomic_DNA"/>
</dbReference>
<proteinExistence type="predicted"/>
<organism evidence="1 2">
    <name type="scientific">Deinococcus detaillensis</name>
    <dbReference type="NCBI Taxonomy" id="2592048"/>
    <lineage>
        <taxon>Bacteria</taxon>
        <taxon>Thermotogati</taxon>
        <taxon>Deinococcota</taxon>
        <taxon>Deinococci</taxon>
        <taxon>Deinococcales</taxon>
        <taxon>Deinococcaceae</taxon>
        <taxon>Deinococcus</taxon>
    </lineage>
</organism>
<reference evidence="1 2" key="1">
    <citation type="submission" date="2019-07" db="EMBL/GenBank/DDBJ databases">
        <title>Deinococcus detaillus sp. nov., isolated from humus soil in Antarctica.</title>
        <authorList>
            <person name="Zhang K."/>
        </authorList>
    </citation>
    <scope>NUCLEOTIDE SEQUENCE [LARGE SCALE GENOMIC DNA]</scope>
    <source>
        <strain evidence="1 2">H1</strain>
    </source>
</reference>
<dbReference type="RefSeq" id="WP_143721453.1">
    <property type="nucleotide sequence ID" value="NZ_VKDB01000018.1"/>
</dbReference>
<dbReference type="AlphaFoldDB" id="A0A553UQA4"/>